<accession>A0A6A4SEC3</accession>
<protein>
    <submittedName>
        <fullName evidence="2">Uncharacterized protein</fullName>
    </submittedName>
</protein>
<name>A0A6A4SEC3_SCOMX</name>
<gene>
    <name evidence="2" type="ORF">F2P81_016122</name>
</gene>
<dbReference type="Proteomes" id="UP000438429">
    <property type="component" value="Unassembled WGS sequence"/>
</dbReference>
<evidence type="ECO:0000256" key="1">
    <source>
        <dbReference type="SAM" id="MobiDB-lite"/>
    </source>
</evidence>
<feature type="compositionally biased region" description="Basic and acidic residues" evidence="1">
    <location>
        <begin position="100"/>
        <end position="111"/>
    </location>
</feature>
<organism evidence="2 3">
    <name type="scientific">Scophthalmus maximus</name>
    <name type="common">Turbot</name>
    <name type="synonym">Psetta maxima</name>
    <dbReference type="NCBI Taxonomy" id="52904"/>
    <lineage>
        <taxon>Eukaryota</taxon>
        <taxon>Metazoa</taxon>
        <taxon>Chordata</taxon>
        <taxon>Craniata</taxon>
        <taxon>Vertebrata</taxon>
        <taxon>Euteleostomi</taxon>
        <taxon>Actinopterygii</taxon>
        <taxon>Neopterygii</taxon>
        <taxon>Teleostei</taxon>
        <taxon>Neoteleostei</taxon>
        <taxon>Acanthomorphata</taxon>
        <taxon>Carangaria</taxon>
        <taxon>Pleuronectiformes</taxon>
        <taxon>Pleuronectoidei</taxon>
        <taxon>Scophthalmidae</taxon>
        <taxon>Scophthalmus</taxon>
    </lineage>
</organism>
<evidence type="ECO:0000313" key="2">
    <source>
        <dbReference type="EMBL" id="KAF0031567.1"/>
    </source>
</evidence>
<dbReference type="AlphaFoldDB" id="A0A6A4SEC3"/>
<evidence type="ECO:0000313" key="3">
    <source>
        <dbReference type="Proteomes" id="UP000438429"/>
    </source>
</evidence>
<proteinExistence type="predicted"/>
<comment type="caution">
    <text evidence="2">The sequence shown here is derived from an EMBL/GenBank/DDBJ whole genome shotgun (WGS) entry which is preliminary data.</text>
</comment>
<feature type="region of interest" description="Disordered" evidence="1">
    <location>
        <begin position="90"/>
        <end position="111"/>
    </location>
</feature>
<dbReference type="EMBL" id="VEVO01000014">
    <property type="protein sequence ID" value="KAF0031567.1"/>
    <property type="molecule type" value="Genomic_DNA"/>
</dbReference>
<sequence>MATTFDLCCRNVNNTTHSQVRKRGAVVVQEHVCPRSGLAESVCAAVGCSHSAAASGNIHNANVNRRTFVRGDEKRGGTKARERGKILKREKKKKVPTQKRNQERMNRTKQHEEELLDQPLFRRIYLYYKLKLGARKRGKRFSVRTSFFSSVISKVESTTSSAALRKSTCVPTGVLPLKRLYNSDHTLQTTTSRSSQQVSERQVNANFLHVAAQKGRSIVHVKAQQSLHSPSTALLKTHLHPPVVDEGAVVTIQVIDTIQVMDTIQFHRDCSTVTVNQRTHTSPGSNHGDVSVRVMWPIDSKSYQIFC</sequence>
<reference evidence="2 3" key="1">
    <citation type="submission" date="2019-06" db="EMBL/GenBank/DDBJ databases">
        <title>Draft genomes of female and male turbot (Scophthalmus maximus).</title>
        <authorList>
            <person name="Xu H."/>
            <person name="Xu X.-W."/>
            <person name="Shao C."/>
            <person name="Chen S."/>
        </authorList>
    </citation>
    <scope>NUCLEOTIDE SEQUENCE [LARGE SCALE GENOMIC DNA]</scope>
    <source>
        <strain evidence="2">Ysfricsl-2016a</strain>
        <tissue evidence="2">Blood</tissue>
    </source>
</reference>